<comment type="subcellular location">
    <subcellularLocation>
        <location evidence="1">Cell membrane</location>
        <topology evidence="1">Peripheral membrane protein</topology>
    </subcellularLocation>
</comment>
<dbReference type="AlphaFoldDB" id="A0A4P6KHY5"/>
<evidence type="ECO:0000256" key="5">
    <source>
        <dbReference type="ARBA" id="ARBA00022741"/>
    </source>
</evidence>
<dbReference type="SUPFAM" id="SSF52540">
    <property type="entry name" value="P-loop containing nucleoside triphosphate hydrolases"/>
    <property type="match status" value="1"/>
</dbReference>
<accession>A0A4P6KHY5</accession>
<dbReference type="GO" id="GO:0005886">
    <property type="term" value="C:plasma membrane"/>
    <property type="evidence" value="ECO:0007669"/>
    <property type="project" value="UniProtKB-SubCell"/>
</dbReference>
<evidence type="ECO:0000313" key="11">
    <source>
        <dbReference type="EMBL" id="QBE49174.1"/>
    </source>
</evidence>
<organism evidence="11 12">
    <name type="scientific">Leucobacter triazinivorans</name>
    <dbReference type="NCBI Taxonomy" id="1784719"/>
    <lineage>
        <taxon>Bacteria</taxon>
        <taxon>Bacillati</taxon>
        <taxon>Actinomycetota</taxon>
        <taxon>Actinomycetes</taxon>
        <taxon>Micrococcales</taxon>
        <taxon>Microbacteriaceae</taxon>
        <taxon>Leucobacter</taxon>
    </lineage>
</organism>
<evidence type="ECO:0000256" key="3">
    <source>
        <dbReference type="ARBA" id="ARBA00022475"/>
    </source>
</evidence>
<sequence length="282" mass="30282">MTDSLEAQGLTLRYDRRTIVEELDVRLPEGRITVILGANACGKSTLLRGLARLLVPAEGRVLLDGTDVRELGPKALARRVGFLPQAASAPGGVTVAELVARGRYPHQRVLQQWSAEDADAVNDAMRATGVSALHDRPIDELSGGQRQRVWIAMLLAQQTSVMLLDEPTTYLDIAHQLEVLELCRRLNREEGRTVVLVLHDLDQACRYADHLVVMCDGRILDAGPPAGVMTERLIAEAFGLEALVQAHPVTGSPMIVPIAPIAPIAPISRDAPAAAGAAEAIA</sequence>
<keyword evidence="5" id="KW-0547">Nucleotide-binding</keyword>
<proteinExistence type="predicted"/>
<evidence type="ECO:0000256" key="2">
    <source>
        <dbReference type="ARBA" id="ARBA00022448"/>
    </source>
</evidence>
<keyword evidence="8" id="KW-0406">Ion transport</keyword>
<keyword evidence="9" id="KW-0472">Membrane</keyword>
<reference evidence="11 12" key="1">
    <citation type="submission" date="2019-02" db="EMBL/GenBank/DDBJ databases">
        <authorList>
            <person name="Sun L."/>
            <person name="Pan D."/>
            <person name="Wu X."/>
        </authorList>
    </citation>
    <scope>NUCLEOTIDE SEQUENCE [LARGE SCALE GENOMIC DNA]</scope>
    <source>
        <strain evidence="11 12">JW-1</strain>
    </source>
</reference>
<keyword evidence="2" id="KW-0813">Transport</keyword>
<keyword evidence="12" id="KW-1185">Reference proteome</keyword>
<protein>
    <submittedName>
        <fullName evidence="11">ABC transporter ATP-binding protein</fullName>
    </submittedName>
</protein>
<evidence type="ECO:0000256" key="4">
    <source>
        <dbReference type="ARBA" id="ARBA00022496"/>
    </source>
</evidence>
<evidence type="ECO:0000256" key="8">
    <source>
        <dbReference type="ARBA" id="ARBA00023065"/>
    </source>
</evidence>
<dbReference type="CDD" id="cd03214">
    <property type="entry name" value="ABC_Iron-Siderophores_B12_Hemin"/>
    <property type="match status" value="1"/>
</dbReference>
<dbReference type="Pfam" id="PF00005">
    <property type="entry name" value="ABC_tran"/>
    <property type="match status" value="1"/>
</dbReference>
<evidence type="ECO:0000259" key="10">
    <source>
        <dbReference type="PROSITE" id="PS50893"/>
    </source>
</evidence>
<dbReference type="InterPro" id="IPR051535">
    <property type="entry name" value="Siderophore_ABC-ATPase"/>
</dbReference>
<dbReference type="GO" id="GO:0005524">
    <property type="term" value="F:ATP binding"/>
    <property type="evidence" value="ECO:0007669"/>
    <property type="project" value="UniProtKB-KW"/>
</dbReference>
<feature type="domain" description="ABC transporter" evidence="10">
    <location>
        <begin position="5"/>
        <end position="241"/>
    </location>
</feature>
<dbReference type="InterPro" id="IPR017871">
    <property type="entry name" value="ABC_transporter-like_CS"/>
</dbReference>
<dbReference type="PANTHER" id="PTHR42771:SF2">
    <property type="entry name" value="IRON(3+)-HYDROXAMATE IMPORT ATP-BINDING PROTEIN FHUC"/>
    <property type="match status" value="1"/>
</dbReference>
<keyword evidence="7" id="KW-0408">Iron</keyword>
<gene>
    <name evidence="11" type="ORF">EVS81_10255</name>
</gene>
<dbReference type="Gene3D" id="3.40.50.300">
    <property type="entry name" value="P-loop containing nucleotide triphosphate hydrolases"/>
    <property type="match status" value="1"/>
</dbReference>
<evidence type="ECO:0000256" key="9">
    <source>
        <dbReference type="ARBA" id="ARBA00023136"/>
    </source>
</evidence>
<evidence type="ECO:0000256" key="7">
    <source>
        <dbReference type="ARBA" id="ARBA00023004"/>
    </source>
</evidence>
<keyword evidence="6 11" id="KW-0067">ATP-binding</keyword>
<dbReference type="FunFam" id="3.40.50.300:FF:000134">
    <property type="entry name" value="Iron-enterobactin ABC transporter ATP-binding protein"/>
    <property type="match status" value="1"/>
</dbReference>
<evidence type="ECO:0000256" key="6">
    <source>
        <dbReference type="ARBA" id="ARBA00022840"/>
    </source>
</evidence>
<dbReference type="PROSITE" id="PS00211">
    <property type="entry name" value="ABC_TRANSPORTER_1"/>
    <property type="match status" value="1"/>
</dbReference>
<dbReference type="PANTHER" id="PTHR42771">
    <property type="entry name" value="IRON(3+)-HYDROXAMATE IMPORT ATP-BINDING PROTEIN FHUC"/>
    <property type="match status" value="1"/>
</dbReference>
<keyword evidence="4" id="KW-0410">Iron transport</keyword>
<dbReference type="GO" id="GO:0016887">
    <property type="term" value="F:ATP hydrolysis activity"/>
    <property type="evidence" value="ECO:0007669"/>
    <property type="project" value="InterPro"/>
</dbReference>
<dbReference type="InterPro" id="IPR027417">
    <property type="entry name" value="P-loop_NTPase"/>
</dbReference>
<keyword evidence="3" id="KW-1003">Cell membrane</keyword>
<dbReference type="InterPro" id="IPR003439">
    <property type="entry name" value="ABC_transporter-like_ATP-bd"/>
</dbReference>
<dbReference type="Proteomes" id="UP000289260">
    <property type="component" value="Chromosome"/>
</dbReference>
<dbReference type="SMART" id="SM00382">
    <property type="entry name" value="AAA"/>
    <property type="match status" value="1"/>
</dbReference>
<dbReference type="InterPro" id="IPR003593">
    <property type="entry name" value="AAA+_ATPase"/>
</dbReference>
<evidence type="ECO:0000256" key="1">
    <source>
        <dbReference type="ARBA" id="ARBA00004202"/>
    </source>
</evidence>
<evidence type="ECO:0000313" key="12">
    <source>
        <dbReference type="Proteomes" id="UP000289260"/>
    </source>
</evidence>
<dbReference type="OrthoDB" id="5296765at2"/>
<dbReference type="EMBL" id="CP035806">
    <property type="protein sequence ID" value="QBE49174.1"/>
    <property type="molecule type" value="Genomic_DNA"/>
</dbReference>
<name>A0A4P6KHY5_9MICO</name>
<dbReference type="KEGG" id="ltr:EVS81_10255"/>
<dbReference type="GO" id="GO:0006826">
    <property type="term" value="P:iron ion transport"/>
    <property type="evidence" value="ECO:0007669"/>
    <property type="project" value="UniProtKB-KW"/>
</dbReference>
<dbReference type="PROSITE" id="PS50893">
    <property type="entry name" value="ABC_TRANSPORTER_2"/>
    <property type="match status" value="1"/>
</dbReference>